<organism evidence="1 2">
    <name type="scientific">Wickerhamomyces anomalus (strain ATCC 58044 / CBS 1984 / NCYC 433 / NRRL Y-366-8)</name>
    <name type="common">Yeast</name>
    <name type="synonym">Hansenula anomala</name>
    <dbReference type="NCBI Taxonomy" id="683960"/>
    <lineage>
        <taxon>Eukaryota</taxon>
        <taxon>Fungi</taxon>
        <taxon>Dikarya</taxon>
        <taxon>Ascomycota</taxon>
        <taxon>Saccharomycotina</taxon>
        <taxon>Saccharomycetes</taxon>
        <taxon>Phaffomycetales</taxon>
        <taxon>Wickerhamomycetaceae</taxon>
        <taxon>Wickerhamomyces</taxon>
    </lineage>
</organism>
<sequence>MYRNYTKPLTELKTEFVLHNFTQILINIQRELDKPLLEINFNNFYKDLDEVDHYEDYITEVDTLLLRCTIKHLINQLPESAPDHPVCELLDGDFFYNIYKIAFIVPMLNFEDQIRVPRGFHSYDSTNWLSRNLVDVQACLDFTPDLDVRLRGLISKFESKIDHVVSQRRCESTFKTYFWGLTRGMLAQIVSDHTLSRSEIDMRLVLHASLLSPIKMFFNGLFHTNLEVYDDTFGAEMYGIEQLLPEDSPARRLSKIIIKPDLYIVDQTSGEVKTILNLKKPSIDFSEDYQLQDRWDNIDQDINKLLVNLILEKSRIGFITDGYSTMFARFPKNPKVLRSNCHDTLQCIIDSKHLNNRFIDASSSELNISTRLLLAVELLESLSLENDNSDFLNEKQLTKLDDIWRVEISNIVDNLDIGELTTTKHKGFADYFTKFLPWVSQEIGPIDVFIKSVPDHEVIKSAGGNSPIEILCLNSIAFTQCFAPLVVPSSDRVILKIFDLRRMISFYEYHKKKDEIFMMEHNVFIPFQFCQSIIRNYYYNELDCYQKITSYNKREITEETSQPGHEIIKIPELVGYGKLHTREYNGFYIAISDHSQRSPVVKRPRSASEQARYECGLVDGSKSNGLVCHNDLVNSDCWINDGIYSFATIFKKHEDHLEAPDDSDDTLVPTE</sequence>
<gene>
    <name evidence="1" type="ORF">WICANDRAFT_104752</name>
</gene>
<dbReference type="RefSeq" id="XP_019038891.1">
    <property type="nucleotide sequence ID" value="XM_019180427.1"/>
</dbReference>
<dbReference type="AlphaFoldDB" id="A0A1E3P3A3"/>
<dbReference type="Proteomes" id="UP000094112">
    <property type="component" value="Unassembled WGS sequence"/>
</dbReference>
<reference evidence="1 2" key="1">
    <citation type="journal article" date="2016" name="Proc. Natl. Acad. Sci. U.S.A.">
        <title>Comparative genomics of biotechnologically important yeasts.</title>
        <authorList>
            <person name="Riley R."/>
            <person name="Haridas S."/>
            <person name="Wolfe K.H."/>
            <person name="Lopes M.R."/>
            <person name="Hittinger C.T."/>
            <person name="Goeker M."/>
            <person name="Salamov A.A."/>
            <person name="Wisecaver J.H."/>
            <person name="Long T.M."/>
            <person name="Calvey C.H."/>
            <person name="Aerts A.L."/>
            <person name="Barry K.W."/>
            <person name="Choi C."/>
            <person name="Clum A."/>
            <person name="Coughlan A.Y."/>
            <person name="Deshpande S."/>
            <person name="Douglass A.P."/>
            <person name="Hanson S.J."/>
            <person name="Klenk H.-P."/>
            <person name="LaButti K.M."/>
            <person name="Lapidus A."/>
            <person name="Lindquist E.A."/>
            <person name="Lipzen A.M."/>
            <person name="Meier-Kolthoff J.P."/>
            <person name="Ohm R.A."/>
            <person name="Otillar R.P."/>
            <person name="Pangilinan J.L."/>
            <person name="Peng Y."/>
            <person name="Rokas A."/>
            <person name="Rosa C.A."/>
            <person name="Scheuner C."/>
            <person name="Sibirny A.A."/>
            <person name="Slot J.C."/>
            <person name="Stielow J.B."/>
            <person name="Sun H."/>
            <person name="Kurtzman C.P."/>
            <person name="Blackwell M."/>
            <person name="Grigoriev I.V."/>
            <person name="Jeffries T.W."/>
        </authorList>
    </citation>
    <scope>NUCLEOTIDE SEQUENCE [LARGE SCALE GENOMIC DNA]</scope>
    <source>
        <strain evidence="2">ATCC 58044 / CBS 1984 / NCYC 433 / NRRL Y-366-8</strain>
    </source>
</reference>
<evidence type="ECO:0000313" key="2">
    <source>
        <dbReference type="Proteomes" id="UP000094112"/>
    </source>
</evidence>
<accession>A0A1E3P3A3</accession>
<name>A0A1E3P3A3_WICAA</name>
<proteinExistence type="predicted"/>
<dbReference type="EMBL" id="KV454210">
    <property type="protein sequence ID" value="ODQ59684.1"/>
    <property type="molecule type" value="Genomic_DNA"/>
</dbReference>
<dbReference type="GeneID" id="30197673"/>
<protein>
    <submittedName>
        <fullName evidence="1">Uncharacterized protein</fullName>
    </submittedName>
</protein>
<keyword evidence="2" id="KW-1185">Reference proteome</keyword>
<evidence type="ECO:0000313" key="1">
    <source>
        <dbReference type="EMBL" id="ODQ59684.1"/>
    </source>
</evidence>